<dbReference type="PANTHER" id="PTHR40763">
    <property type="entry name" value="MEMBRANE PROTEIN-RELATED"/>
    <property type="match status" value="1"/>
</dbReference>
<name>A0A511CZA5_9PSEU</name>
<protein>
    <submittedName>
        <fullName evidence="3">Uncharacterized protein</fullName>
    </submittedName>
</protein>
<sequence length="182" mass="19940">MSVSPQPPESLDPRRQTAQQQLERAVGEGRLTLDEFTDRSALIWRASTPAEIDRTVADLPAAVVGQTAPARSWLVGLIGDIRRRGRWSLRRRTSAVLLIGDIELDLRGAVITEEGPIEIDIYSLIGDVEVIAPEGVEVELGGFTLLGDRRIDLAPVPRVPGTPTVRVRMFSLIGDAKLRSSR</sequence>
<dbReference type="Pfam" id="PF08044">
    <property type="entry name" value="DUF1707"/>
    <property type="match status" value="1"/>
</dbReference>
<feature type="domain" description="DUF1707" evidence="1">
    <location>
        <begin position="14"/>
        <end position="60"/>
    </location>
</feature>
<gene>
    <name evidence="3" type="ORF">PA7_17160</name>
</gene>
<dbReference type="Proteomes" id="UP000321328">
    <property type="component" value="Unassembled WGS sequence"/>
</dbReference>
<dbReference type="OrthoDB" id="4772576at2"/>
<dbReference type="InterPro" id="IPR024425">
    <property type="entry name" value="LiaF-like_C"/>
</dbReference>
<feature type="domain" description="Cell wall-active antibiotics response LiaF-like C-terminal" evidence="2">
    <location>
        <begin position="78"/>
        <end position="150"/>
    </location>
</feature>
<dbReference type="STRING" id="1123024.GCA_000423625_02411"/>
<dbReference type="AlphaFoldDB" id="A0A511CZA5"/>
<proteinExistence type="predicted"/>
<reference evidence="3 4" key="1">
    <citation type="submission" date="2019-07" db="EMBL/GenBank/DDBJ databases">
        <title>Whole genome shotgun sequence of Pseudonocardia asaccharolytica NBRC 16224.</title>
        <authorList>
            <person name="Hosoyama A."/>
            <person name="Uohara A."/>
            <person name="Ohji S."/>
            <person name="Ichikawa N."/>
        </authorList>
    </citation>
    <scope>NUCLEOTIDE SEQUENCE [LARGE SCALE GENOMIC DNA]</scope>
    <source>
        <strain evidence="3 4">NBRC 16224</strain>
    </source>
</reference>
<dbReference type="Pfam" id="PF09922">
    <property type="entry name" value="LiaF-like_C"/>
    <property type="match status" value="1"/>
</dbReference>
<dbReference type="EMBL" id="BJVI01000013">
    <property type="protein sequence ID" value="GEL17879.1"/>
    <property type="molecule type" value="Genomic_DNA"/>
</dbReference>
<comment type="caution">
    <text evidence="3">The sequence shown here is derived from an EMBL/GenBank/DDBJ whole genome shotgun (WGS) entry which is preliminary data.</text>
</comment>
<evidence type="ECO:0000259" key="1">
    <source>
        <dbReference type="Pfam" id="PF08044"/>
    </source>
</evidence>
<evidence type="ECO:0000259" key="2">
    <source>
        <dbReference type="Pfam" id="PF09922"/>
    </source>
</evidence>
<accession>A0A511CZA5</accession>
<dbReference type="InterPro" id="IPR012551">
    <property type="entry name" value="DUF1707_SHOCT-like"/>
</dbReference>
<dbReference type="PANTHER" id="PTHR40763:SF4">
    <property type="entry name" value="DUF1707 DOMAIN-CONTAINING PROTEIN"/>
    <property type="match status" value="1"/>
</dbReference>
<evidence type="ECO:0000313" key="3">
    <source>
        <dbReference type="EMBL" id="GEL17879.1"/>
    </source>
</evidence>
<evidence type="ECO:0000313" key="4">
    <source>
        <dbReference type="Proteomes" id="UP000321328"/>
    </source>
</evidence>
<keyword evidence="4" id="KW-1185">Reference proteome</keyword>
<dbReference type="RefSeq" id="WP_028930219.1">
    <property type="nucleotide sequence ID" value="NZ_AUII01000009.1"/>
</dbReference>
<organism evidence="3 4">
    <name type="scientific">Pseudonocardia asaccharolytica DSM 44247 = NBRC 16224</name>
    <dbReference type="NCBI Taxonomy" id="1123024"/>
    <lineage>
        <taxon>Bacteria</taxon>
        <taxon>Bacillati</taxon>
        <taxon>Actinomycetota</taxon>
        <taxon>Actinomycetes</taxon>
        <taxon>Pseudonocardiales</taxon>
        <taxon>Pseudonocardiaceae</taxon>
        <taxon>Pseudonocardia</taxon>
    </lineage>
</organism>